<dbReference type="InParanoid" id="Q38FI5"/>
<dbReference type="RefSeq" id="XP_803647.1">
    <property type="nucleotide sequence ID" value="XM_798554.1"/>
</dbReference>
<organism evidence="1 2">
    <name type="scientific">Trypanosoma brucei brucei (strain 927/4 GUTat10.1)</name>
    <dbReference type="NCBI Taxonomy" id="185431"/>
    <lineage>
        <taxon>Eukaryota</taxon>
        <taxon>Discoba</taxon>
        <taxon>Euglenozoa</taxon>
        <taxon>Kinetoplastea</taxon>
        <taxon>Metakinetoplastina</taxon>
        <taxon>Trypanosomatida</taxon>
        <taxon>Trypanosomatidae</taxon>
        <taxon>Trypanosoma</taxon>
    </lineage>
</organism>
<sequence length="153" mass="17337">MPPSPMDPFSVLLSASLRIHTFISPPPPHSRPLSLLLLMAFCSFHLPEGTQQLTNLLKERNTLVPPVTLYVQEGRRPCVSMKPGRDRKGGLKHVKRRSLERTGRQPRAISKTCTLDEKMKSLASRVRTKAVKEILRITTLPSFPYLTFPVYSF</sequence>
<dbReference type="Proteomes" id="UP000008524">
    <property type="component" value="Chromosome 9"/>
</dbReference>
<dbReference type="PaxDb" id="5691-EAN76435"/>
<reference evidence="1 2" key="1">
    <citation type="journal article" date="2005" name="Science">
        <title>Comparative genomics of trypanosomatid parasitic protozoa.</title>
        <authorList>
            <person name="El-Sayed N.M."/>
            <person name="Myler P.J."/>
            <person name="Blandin G."/>
            <person name="Berriman M."/>
            <person name="Crabtree J."/>
            <person name="Aggarwal G."/>
            <person name="Caler E."/>
            <person name="Renauld H."/>
            <person name="Worthey E.A."/>
            <person name="Hertz-Fowler C."/>
            <person name="Ghedin E."/>
            <person name="Peacock C."/>
            <person name="Bartholomeu D.C."/>
            <person name="Haas B.J."/>
            <person name="Tran A.N."/>
            <person name="Wortman J.R."/>
            <person name="Alsmark U.C."/>
            <person name="Angiuoli S."/>
            <person name="Anupama A."/>
            <person name="Badger J."/>
            <person name="Bringaud F."/>
            <person name="Cadag E."/>
            <person name="Carlton J.M."/>
            <person name="Cerqueira G.C."/>
            <person name="Creasy T."/>
            <person name="Delcher A.L."/>
            <person name="Djikeng A."/>
            <person name="Embley T.M."/>
            <person name="Hauser C."/>
            <person name="Ivens A.C."/>
            <person name="Kummerfeld S.K."/>
            <person name="Pereira-Leal J.B."/>
            <person name="Nilsson D."/>
            <person name="Peterson J."/>
            <person name="Salzberg S.L."/>
            <person name="Shallom J."/>
            <person name="Silva J.C."/>
            <person name="Sundaram J."/>
            <person name="Westenberger S."/>
            <person name="White O."/>
            <person name="Melville S.E."/>
            <person name="Donelson J.E."/>
            <person name="Andersson B."/>
            <person name="Stuart K.D."/>
            <person name="Hall N."/>
        </authorList>
    </citation>
    <scope>NUCLEOTIDE SEQUENCE [LARGE SCALE GENOMIC DNA]</scope>
    <source>
        <strain evidence="1 2">927/4 GUTat10.1</strain>
    </source>
</reference>
<evidence type="ECO:0000313" key="1">
    <source>
        <dbReference type="EMBL" id="EAN76435.1"/>
    </source>
</evidence>
<evidence type="ECO:0000313" key="2">
    <source>
        <dbReference type="Proteomes" id="UP000008524"/>
    </source>
</evidence>
<dbReference type="KEGG" id="tbr:Tb09.160.2080"/>
<dbReference type="GeneID" id="3659945"/>
<dbReference type="AlphaFoldDB" id="Q38FI5"/>
<dbReference type="EMBL" id="CM000207">
    <property type="protein sequence ID" value="EAN76435.1"/>
    <property type="molecule type" value="Genomic_DNA"/>
</dbReference>
<name>Q38FI5_TRYB2</name>
<gene>
    <name evidence="1" type="ORF">Tb09.160.2080</name>
</gene>
<proteinExistence type="predicted"/>
<reference evidence="1 2" key="2">
    <citation type="journal article" date="2005" name="Science">
        <title>The genome of the African trypanosome Trypanosoma brucei.</title>
        <authorList>
            <person name="Berriman M."/>
            <person name="Ghedin E."/>
            <person name="Hertz-Fowler C."/>
            <person name="Blandin G."/>
            <person name="Renauld H."/>
            <person name="Bartholomeu D.C."/>
            <person name="Lennard N.J."/>
            <person name="Caler E."/>
            <person name="Hamlin N.E."/>
            <person name="Haas B."/>
            <person name="Bohme U."/>
            <person name="Hannick L."/>
            <person name="Aslett M.A."/>
            <person name="Shallom J."/>
            <person name="Marcello L."/>
            <person name="Hou L."/>
            <person name="Wickstead B."/>
            <person name="Alsmark U.C."/>
            <person name="Arrowsmith C."/>
            <person name="Atkin R.J."/>
            <person name="Barron A.J."/>
            <person name="Bringaud F."/>
            <person name="Brooks K."/>
            <person name="Carrington M."/>
            <person name="Cherevach I."/>
            <person name="Chillingworth T.J."/>
            <person name="Churcher C."/>
            <person name="Clark L.N."/>
            <person name="Corton C.H."/>
            <person name="Cronin A."/>
            <person name="Davies R.M."/>
            <person name="Doggett J."/>
            <person name="Djikeng A."/>
            <person name="Feldblyum T."/>
            <person name="Field M.C."/>
            <person name="Fraser A."/>
            <person name="Goodhead I."/>
            <person name="Hance Z."/>
            <person name="Harper D."/>
            <person name="Harris B.R."/>
            <person name="Hauser H."/>
            <person name="Hostetler J."/>
            <person name="Ivens A."/>
            <person name="Jagels K."/>
            <person name="Johnson D."/>
            <person name="Johnson J."/>
            <person name="Jones K."/>
            <person name="Kerhornou A.X."/>
            <person name="Koo H."/>
            <person name="Larke N."/>
            <person name="Landfear S."/>
            <person name="Larkin C."/>
            <person name="Leech V."/>
            <person name="Line A."/>
            <person name="Lord A."/>
            <person name="Macleod A."/>
            <person name="Mooney P.J."/>
            <person name="Moule S."/>
            <person name="Martin D.M."/>
            <person name="Morgan G.W."/>
            <person name="Mungall K."/>
            <person name="Norbertczak H."/>
            <person name="Ormond D."/>
            <person name="Pai G."/>
            <person name="Peacock C.S."/>
            <person name="Peterson J."/>
            <person name="Quail M.A."/>
            <person name="Rabbinowitsch E."/>
            <person name="Rajandream M.A."/>
            <person name="Reitter C."/>
            <person name="Salzberg S.L."/>
            <person name="Sanders M."/>
            <person name="Schobel S."/>
            <person name="Sharp S."/>
            <person name="Simmonds M."/>
            <person name="Simpson A.J."/>
            <person name="Tallon L."/>
            <person name="Turner C.M."/>
            <person name="Tait A."/>
            <person name="Tivey A.R."/>
            <person name="Van Aken S."/>
            <person name="Walker D."/>
            <person name="Wanless D."/>
            <person name="Wang S."/>
            <person name="White B."/>
            <person name="White O."/>
            <person name="Whitehead S."/>
            <person name="Woodward J."/>
            <person name="Wortman J."/>
            <person name="Adams M.D."/>
            <person name="Embley T.M."/>
            <person name="Gull K."/>
            <person name="Ullu E."/>
            <person name="Barry J.D."/>
            <person name="Fairlamb A.H."/>
            <person name="Opperdoes F."/>
            <person name="Barrell B.G."/>
            <person name="Donelson J.E."/>
            <person name="Hall N."/>
            <person name="Fraser C.M."/>
            <person name="Melville S.E."/>
            <person name="El-Sayed N.M."/>
        </authorList>
    </citation>
    <scope>NUCLEOTIDE SEQUENCE [LARGE SCALE GENOMIC DNA]</scope>
    <source>
        <strain evidence="1 2">927/4 GUTat10.1</strain>
    </source>
</reference>
<accession>Q38FI5</accession>
<keyword evidence="2" id="KW-1185">Reference proteome</keyword>
<protein>
    <submittedName>
        <fullName evidence="1">Uncharacterized protein</fullName>
    </submittedName>
</protein>